<reference evidence="3" key="1">
    <citation type="submission" date="2025-08" db="UniProtKB">
        <authorList>
            <consortium name="RefSeq"/>
        </authorList>
    </citation>
    <scope>IDENTIFICATION</scope>
    <source>
        <tissue evidence="3">Spleen</tissue>
    </source>
</reference>
<dbReference type="InParanoid" id="A0A6P5KIL3"/>
<proteinExistence type="predicted"/>
<protein>
    <submittedName>
        <fullName evidence="3">Uncharacterized protein</fullName>
    </submittedName>
</protein>
<organism evidence="2 3">
    <name type="scientific">Phascolarctos cinereus</name>
    <name type="common">Koala</name>
    <dbReference type="NCBI Taxonomy" id="38626"/>
    <lineage>
        <taxon>Eukaryota</taxon>
        <taxon>Metazoa</taxon>
        <taxon>Chordata</taxon>
        <taxon>Craniata</taxon>
        <taxon>Vertebrata</taxon>
        <taxon>Euteleostomi</taxon>
        <taxon>Mammalia</taxon>
        <taxon>Metatheria</taxon>
        <taxon>Diprotodontia</taxon>
        <taxon>Phascolarctidae</taxon>
        <taxon>Phascolarctos</taxon>
    </lineage>
</organism>
<name>A0A6P5KIL3_PHACI</name>
<evidence type="ECO:0000256" key="1">
    <source>
        <dbReference type="SAM" id="MobiDB-lite"/>
    </source>
</evidence>
<sequence>MSSSPAAGGSSSSVLGSPPSFPLCHYVSAGVCGAEPGWSCAALGWAGLGRAGLGWAGLGCAGCSRLRWTVGLGWAEPGCGQRRGPPTPQPASPRLCAPGLRSESPPLPGWPAGQPLQGRGAGAAPPPADRSPWMCLSVEEAAAAGAALEVREGARGLGRQRAAARLGIRLGPRLLRSCTGPGGGGGGSGGRGRSNSGLVFLNASEETESAALTLCSLRMSPVAGIRRWKPSGRSQPRRSLPDTSGHCLAWAVSECPAGGVGDFCCCPG</sequence>
<evidence type="ECO:0000313" key="2">
    <source>
        <dbReference type="Proteomes" id="UP000515140"/>
    </source>
</evidence>
<gene>
    <name evidence="3" type="primary">LOC110210317</name>
</gene>
<evidence type="ECO:0000313" key="3">
    <source>
        <dbReference type="RefSeq" id="XP_020844844.1"/>
    </source>
</evidence>
<keyword evidence="2" id="KW-1185">Reference proteome</keyword>
<feature type="region of interest" description="Disordered" evidence="1">
    <location>
        <begin position="80"/>
        <end position="129"/>
    </location>
</feature>
<dbReference type="RefSeq" id="XP_020844844.1">
    <property type="nucleotide sequence ID" value="XM_020989185.1"/>
</dbReference>
<dbReference type="AlphaFoldDB" id="A0A6P5KIL3"/>
<dbReference type="Proteomes" id="UP000515140">
    <property type="component" value="Unplaced"/>
</dbReference>
<accession>A0A6P5KIL3</accession>
<dbReference type="GeneID" id="110210317"/>
<dbReference type="KEGG" id="pcw:110210317"/>